<name>A0A382RTK8_9ZZZZ</name>
<reference evidence="2" key="1">
    <citation type="submission" date="2018-05" db="EMBL/GenBank/DDBJ databases">
        <authorList>
            <person name="Lanie J.A."/>
            <person name="Ng W.-L."/>
            <person name="Kazmierczak K.M."/>
            <person name="Andrzejewski T.M."/>
            <person name="Davidsen T.M."/>
            <person name="Wayne K.J."/>
            <person name="Tettelin H."/>
            <person name="Glass J.I."/>
            <person name="Rusch D."/>
            <person name="Podicherti R."/>
            <person name="Tsui H.-C.T."/>
            <person name="Winkler M.E."/>
        </authorList>
    </citation>
    <scope>NUCLEOTIDE SEQUENCE</scope>
</reference>
<proteinExistence type="predicted"/>
<evidence type="ECO:0000313" key="2">
    <source>
        <dbReference type="EMBL" id="SVD00387.1"/>
    </source>
</evidence>
<dbReference type="EMBL" id="UINC01123724">
    <property type="protein sequence ID" value="SVD00387.1"/>
    <property type="molecule type" value="Genomic_DNA"/>
</dbReference>
<keyword evidence="1" id="KW-1133">Transmembrane helix</keyword>
<sequence length="177" mass="19067">MSATLAGIAWDPNIAATLAVLTGVVVLMGSVWFLLATNSGIRVGTLLAFAAFFGWMFIMSTTWWMYGKGWQGDSPSWQTVDINVGDLGVSGLTRARDLPNPDELNTGYELVILSDNARATAEFDSLPTAADNPDLSADELSALQADHQVRNETVTRSELAAVFPDITEAAGWDDLNR</sequence>
<keyword evidence="1" id="KW-0472">Membrane</keyword>
<organism evidence="2">
    <name type="scientific">marine metagenome</name>
    <dbReference type="NCBI Taxonomy" id="408172"/>
    <lineage>
        <taxon>unclassified sequences</taxon>
        <taxon>metagenomes</taxon>
        <taxon>ecological metagenomes</taxon>
    </lineage>
</organism>
<accession>A0A382RTK8</accession>
<dbReference type="AlphaFoldDB" id="A0A382RTK8"/>
<feature type="non-terminal residue" evidence="2">
    <location>
        <position position="177"/>
    </location>
</feature>
<protein>
    <submittedName>
        <fullName evidence="2">Uncharacterized protein</fullName>
    </submittedName>
</protein>
<keyword evidence="1" id="KW-0812">Transmembrane</keyword>
<feature type="transmembrane region" description="Helical" evidence="1">
    <location>
        <begin position="47"/>
        <end position="66"/>
    </location>
</feature>
<feature type="transmembrane region" description="Helical" evidence="1">
    <location>
        <begin position="14"/>
        <end position="35"/>
    </location>
</feature>
<evidence type="ECO:0000256" key="1">
    <source>
        <dbReference type="SAM" id="Phobius"/>
    </source>
</evidence>
<gene>
    <name evidence="2" type="ORF">METZ01_LOCUS353241</name>
</gene>